<dbReference type="EMBL" id="EQ974115">
    <property type="protein sequence ID" value="EEF33403.1"/>
    <property type="molecule type" value="Genomic_DNA"/>
</dbReference>
<evidence type="ECO:0000313" key="2">
    <source>
        <dbReference type="Proteomes" id="UP000008311"/>
    </source>
</evidence>
<protein>
    <submittedName>
        <fullName evidence="1">Uncharacterized protein</fullName>
    </submittedName>
</protein>
<dbReference type="InParanoid" id="B9SSL5"/>
<keyword evidence="2" id="KW-1185">Reference proteome</keyword>
<organism evidence="1 2">
    <name type="scientific">Ricinus communis</name>
    <name type="common">Castor bean</name>
    <dbReference type="NCBI Taxonomy" id="3988"/>
    <lineage>
        <taxon>Eukaryota</taxon>
        <taxon>Viridiplantae</taxon>
        <taxon>Streptophyta</taxon>
        <taxon>Embryophyta</taxon>
        <taxon>Tracheophyta</taxon>
        <taxon>Spermatophyta</taxon>
        <taxon>Magnoliopsida</taxon>
        <taxon>eudicotyledons</taxon>
        <taxon>Gunneridae</taxon>
        <taxon>Pentapetalae</taxon>
        <taxon>rosids</taxon>
        <taxon>fabids</taxon>
        <taxon>Malpighiales</taxon>
        <taxon>Euphorbiaceae</taxon>
        <taxon>Acalyphoideae</taxon>
        <taxon>Acalypheae</taxon>
        <taxon>Ricinus</taxon>
    </lineage>
</organism>
<proteinExistence type="predicted"/>
<dbReference type="AlphaFoldDB" id="B9SSL5"/>
<evidence type="ECO:0000313" key="1">
    <source>
        <dbReference type="EMBL" id="EEF33403.1"/>
    </source>
</evidence>
<dbReference type="Proteomes" id="UP000008311">
    <property type="component" value="Unassembled WGS sequence"/>
</dbReference>
<gene>
    <name evidence="1" type="ORF">RCOM_0985460</name>
</gene>
<accession>B9SSL5</accession>
<name>B9SSL5_RICCO</name>
<reference evidence="2" key="1">
    <citation type="journal article" date="2010" name="Nat. Biotechnol.">
        <title>Draft genome sequence of the oilseed species Ricinus communis.</title>
        <authorList>
            <person name="Chan A.P."/>
            <person name="Crabtree J."/>
            <person name="Zhao Q."/>
            <person name="Lorenzi H."/>
            <person name="Orvis J."/>
            <person name="Puiu D."/>
            <person name="Melake-Berhan A."/>
            <person name="Jones K.M."/>
            <person name="Redman J."/>
            <person name="Chen G."/>
            <person name="Cahoon E.B."/>
            <person name="Gedil M."/>
            <person name="Stanke M."/>
            <person name="Haas B.J."/>
            <person name="Wortman J.R."/>
            <person name="Fraser-Liggett C.M."/>
            <person name="Ravel J."/>
            <person name="Rabinowicz P.D."/>
        </authorList>
    </citation>
    <scope>NUCLEOTIDE SEQUENCE [LARGE SCALE GENOMIC DNA]</scope>
    <source>
        <strain evidence="2">cv. Hale</strain>
    </source>
</reference>
<sequence length="50" mass="5999">MVLSYKRREHVDIFITTGYTERDRDRERERAEKEKEGSEAFVFAVICLMS</sequence>